<organism evidence="2 3">
    <name type="scientific">Streptomyces clavifer</name>
    <dbReference type="NCBI Taxonomy" id="68188"/>
    <lineage>
        <taxon>Bacteria</taxon>
        <taxon>Bacillati</taxon>
        <taxon>Actinomycetota</taxon>
        <taxon>Actinomycetes</taxon>
        <taxon>Kitasatosporales</taxon>
        <taxon>Streptomycetaceae</taxon>
        <taxon>Streptomyces</taxon>
    </lineage>
</organism>
<evidence type="ECO:0000313" key="3">
    <source>
        <dbReference type="Proteomes" id="UP001519311"/>
    </source>
</evidence>
<dbReference type="RefSeq" id="WP_056797573.1">
    <property type="nucleotide sequence ID" value="NZ_BMWJ01000019.1"/>
</dbReference>
<keyword evidence="1" id="KW-1133">Transmembrane helix</keyword>
<keyword evidence="1" id="KW-0812">Transmembrane</keyword>
<protein>
    <recommendedName>
        <fullName evidence="4">ABC transporter</fullName>
    </recommendedName>
</protein>
<feature type="transmembrane region" description="Helical" evidence="1">
    <location>
        <begin position="128"/>
        <end position="154"/>
    </location>
</feature>
<feature type="transmembrane region" description="Helical" evidence="1">
    <location>
        <begin position="174"/>
        <end position="196"/>
    </location>
</feature>
<evidence type="ECO:0000256" key="1">
    <source>
        <dbReference type="SAM" id="Phobius"/>
    </source>
</evidence>
<feature type="transmembrane region" description="Helical" evidence="1">
    <location>
        <begin position="21"/>
        <end position="42"/>
    </location>
</feature>
<feature type="transmembrane region" description="Helical" evidence="1">
    <location>
        <begin position="82"/>
        <end position="107"/>
    </location>
</feature>
<evidence type="ECO:0008006" key="4">
    <source>
        <dbReference type="Google" id="ProtNLM"/>
    </source>
</evidence>
<dbReference type="EMBL" id="JAGINS010000001">
    <property type="protein sequence ID" value="MBP2360034.1"/>
    <property type="molecule type" value="Genomic_DNA"/>
</dbReference>
<feature type="transmembrane region" description="Helical" evidence="1">
    <location>
        <begin position="201"/>
        <end position="221"/>
    </location>
</feature>
<feature type="transmembrane region" description="Helical" evidence="1">
    <location>
        <begin position="304"/>
        <end position="322"/>
    </location>
</feature>
<keyword evidence="3" id="KW-1185">Reference proteome</keyword>
<evidence type="ECO:0000313" key="2">
    <source>
        <dbReference type="EMBL" id="MBP2360034.1"/>
    </source>
</evidence>
<comment type="caution">
    <text evidence="2">The sequence shown here is derived from an EMBL/GenBank/DDBJ whole genome shotgun (WGS) entry which is preliminary data.</text>
</comment>
<proteinExistence type="predicted"/>
<keyword evidence="1" id="KW-0472">Membrane</keyword>
<name>A0ABS4V7Z7_9ACTN</name>
<dbReference type="Proteomes" id="UP001519311">
    <property type="component" value="Unassembled WGS sequence"/>
</dbReference>
<sequence>MSTLTPLRGPARVAVRQHRSSLRTGGLLALAGAVAVIGFALWSSHLIDAFEAGPCEVSGTSGRACDQRIVDFQGSMHLYSSVLMYAGLVLTALPVIVSAFVAGPVIARELESGTYRMAWTQSVTPARWLAAKLAVPTVLLVAGVTVLSAVLAWARTRTSSDFTVDWFDAQVFGTTIPVVTGYTLLGIAVGSLTGLLVHRTVAAIAVAAVTTGTVMVTLGTFRSDLWPLRAATATFDGRLDVPLDSWVVEIGRVTGGGERLPMDVCRPQDDEGAQARCLADRDITGLFVDHHPASHLWPLQLVETGIVLALAALALTLAFRVLRRRHG</sequence>
<gene>
    <name evidence="2" type="ORF">JOF59_002434</name>
</gene>
<reference evidence="2 3" key="1">
    <citation type="submission" date="2021-03" db="EMBL/GenBank/DDBJ databases">
        <title>Sequencing the genomes of 1000 actinobacteria strains.</title>
        <authorList>
            <person name="Klenk H.-P."/>
        </authorList>
    </citation>
    <scope>NUCLEOTIDE SEQUENCE [LARGE SCALE GENOMIC DNA]</scope>
    <source>
        <strain evidence="2 3">DSM 40843</strain>
    </source>
</reference>
<accession>A0ABS4V7Z7</accession>